<accession>A0A4P9VP29</accession>
<dbReference type="AlphaFoldDB" id="A0A4P9VP29"/>
<reference evidence="1 2" key="1">
    <citation type="submission" date="2017-04" db="EMBL/GenBank/DDBJ databases">
        <title>Draft genome sequence of Zooshikella ganghwensis VG4 isolated from Red Sea sediments.</title>
        <authorList>
            <person name="Rehman Z."/>
            <person name="Alam I."/>
            <person name="Kamau A."/>
            <person name="Bajic V."/>
            <person name="Leiknes T."/>
        </authorList>
    </citation>
    <scope>NUCLEOTIDE SEQUENCE [LARGE SCALE GENOMIC DNA]</scope>
    <source>
        <strain evidence="1 2">VG4</strain>
    </source>
</reference>
<dbReference type="Proteomes" id="UP000257039">
    <property type="component" value="Unassembled WGS sequence"/>
</dbReference>
<dbReference type="EMBL" id="NDXW01000001">
    <property type="protein sequence ID" value="RDH44247.1"/>
    <property type="molecule type" value="Genomic_DNA"/>
</dbReference>
<proteinExistence type="predicted"/>
<protein>
    <submittedName>
        <fullName evidence="1">Uncharacterized protein</fullName>
    </submittedName>
</protein>
<comment type="caution">
    <text evidence="1">The sequence shown here is derived from an EMBL/GenBank/DDBJ whole genome shotgun (WGS) entry which is preliminary data.</text>
</comment>
<evidence type="ECO:0000313" key="1">
    <source>
        <dbReference type="EMBL" id="RDH44247.1"/>
    </source>
</evidence>
<name>A0A4P9VP29_9GAMM</name>
<sequence>MGYLFLITLLICVLLLGSLFYLLARLRTPHYQVTKQHVISILQRAIDQQLDISEWHIFIGLPIQHDPELEQVRQTCQHLDDTQQVKPNCEQKLQCNEQAVEEINHLIDQLKRQGELQC</sequence>
<gene>
    <name evidence="1" type="ORF">B9G39_12755</name>
</gene>
<evidence type="ECO:0000313" key="2">
    <source>
        <dbReference type="Proteomes" id="UP000257039"/>
    </source>
</evidence>
<keyword evidence="2" id="KW-1185">Reference proteome</keyword>
<organism evidence="1 2">
    <name type="scientific">Zooshikella ganghwensis</name>
    <dbReference type="NCBI Taxonomy" id="202772"/>
    <lineage>
        <taxon>Bacteria</taxon>
        <taxon>Pseudomonadati</taxon>
        <taxon>Pseudomonadota</taxon>
        <taxon>Gammaproteobacteria</taxon>
        <taxon>Oceanospirillales</taxon>
        <taxon>Zooshikellaceae</taxon>
        <taxon>Zooshikella</taxon>
    </lineage>
</organism>